<feature type="compositionally biased region" description="Low complexity" evidence="14">
    <location>
        <begin position="737"/>
        <end position="761"/>
    </location>
</feature>
<evidence type="ECO:0000256" key="4">
    <source>
        <dbReference type="ARBA" id="ARBA00022670"/>
    </source>
</evidence>
<dbReference type="InterPro" id="IPR036950">
    <property type="entry name" value="PBP_transglycosylase"/>
</dbReference>
<comment type="caution">
    <text evidence="18">The sequence shown here is derived from an EMBL/GenBank/DDBJ whole genome shotgun (WGS) entry which is preliminary data.</text>
</comment>
<feature type="region of interest" description="Disordered" evidence="14">
    <location>
        <begin position="1"/>
        <end position="34"/>
    </location>
</feature>
<evidence type="ECO:0000256" key="12">
    <source>
        <dbReference type="ARBA" id="ARBA00034000"/>
    </source>
</evidence>
<dbReference type="GO" id="GO:0030288">
    <property type="term" value="C:outer membrane-bounded periplasmic space"/>
    <property type="evidence" value="ECO:0007669"/>
    <property type="project" value="TreeGrafter"/>
</dbReference>
<dbReference type="NCBIfam" id="TIGR02074">
    <property type="entry name" value="PBP_1a_fam"/>
    <property type="match status" value="1"/>
</dbReference>
<sequence length="776" mass="84761">MISMANGSQSRTSRHDSKKGTAKKAPKPPKAKGKRSIGSILLKVFMGLFFLGCIGILSGMGLFWWYAKDAPALDETRLDSTVSSRFYASNGELITEFGSETREKITASEIPQLLEDAIVSVEDRRFYQHIGVDPIRIVGSALSNATTGGMQGGSTLTQQLIKLSFFSTSAEDQTLRRKAQEAWMAVRLEQMKSKQEILTYYINKVYMSNGVYGMQTAAMKFYGKPLAELDLAQTALIAGLPNAPSAFDPFAHPDNAKSRRDVVLGAMLENEKITQEEYDAAVAEDIQEGLQDNPRENQEWKYFDNYFNEVIAEVKEKTGKDVYTDGLDIYTNVDIDAQKRLYDIVNSDDYVNYPDDKMQVAATLVDVNTGKVTAQIGARNVDDVLANNLAVNVARDFGSTVKPITDYGPAFQFLQDSTGRMILDEPYTYKGTNIPVYNWDRQYMGNITLRTALAESRNVPAVKLFDEVGADNIADFLSGLGIEYDTITQSNAISSNTDKLDGTKYGISSLKMAAAYAAFSNGGTYYEPQYVNKIVMQDGTEDEESFKVSGQEAMDDTTAYMVTDILKDVISVGTGTNAQIDGLYQAGKTGTSNYTDDQLAQLDTSNGAYPDITFAGYTPSYSLAVWTGYNDKMTPITDSSTHVASDVYRELMRYVSASVENTDWTMPDGLTRIGRELYLEGTYTQPSYSAPSSSSSSSYVEPTTPSTESSESTPSSTTESSSEVTPPVTTPDEDDSSSVVTPPASSQDPGSTTPSSSEENPSSPPDPPEPNDGSVE</sequence>
<evidence type="ECO:0000256" key="10">
    <source>
        <dbReference type="ARBA" id="ARBA00023268"/>
    </source>
</evidence>
<dbReference type="Proteomes" id="UP000286288">
    <property type="component" value="Unassembled WGS sequence"/>
</dbReference>
<organism evidence="18 19">
    <name type="scientific">Enterococcus casseliflavus</name>
    <name type="common">Enterococcus flavescens</name>
    <dbReference type="NCBI Taxonomy" id="37734"/>
    <lineage>
        <taxon>Bacteria</taxon>
        <taxon>Bacillati</taxon>
        <taxon>Bacillota</taxon>
        <taxon>Bacilli</taxon>
        <taxon>Lactobacillales</taxon>
        <taxon>Enterococcaceae</taxon>
        <taxon>Enterococcus</taxon>
    </lineage>
</organism>
<evidence type="ECO:0000256" key="13">
    <source>
        <dbReference type="ARBA" id="ARBA00049902"/>
    </source>
</evidence>
<proteinExistence type="inferred from homology"/>
<comment type="similarity">
    <text evidence="2">In the N-terminal section; belongs to the glycosyltransferase 51 family.</text>
</comment>
<evidence type="ECO:0000256" key="8">
    <source>
        <dbReference type="ARBA" id="ARBA00022960"/>
    </source>
</evidence>
<name>A0A415EWJ6_ENTCA</name>
<keyword evidence="4" id="KW-0645">Protease</keyword>
<keyword evidence="10" id="KW-0511">Multifunctional enzyme</keyword>
<dbReference type="Gene3D" id="3.40.710.10">
    <property type="entry name" value="DD-peptidase/beta-lactamase superfamily"/>
    <property type="match status" value="1"/>
</dbReference>
<dbReference type="Pfam" id="PF00912">
    <property type="entry name" value="Transgly"/>
    <property type="match status" value="1"/>
</dbReference>
<keyword evidence="9" id="KW-0573">Peptidoglycan synthesis</keyword>
<evidence type="ECO:0000256" key="1">
    <source>
        <dbReference type="ARBA" id="ARBA00007090"/>
    </source>
</evidence>
<feature type="transmembrane region" description="Helical" evidence="15">
    <location>
        <begin position="40"/>
        <end position="67"/>
    </location>
</feature>
<comment type="catalytic activity">
    <reaction evidence="13">
        <text>[GlcNAc-(1-&gt;4)-Mur2Ac(oyl-L-Ala-gamma-D-Glu-L-Lys-D-Ala-D-Ala)](n)-di-trans,octa-cis-undecaprenyl diphosphate + beta-D-GlcNAc-(1-&gt;4)-Mur2Ac(oyl-L-Ala-gamma-D-Glu-L-Lys-D-Ala-D-Ala)-di-trans,octa-cis-undecaprenyl diphosphate = [GlcNAc-(1-&gt;4)-Mur2Ac(oyl-L-Ala-gamma-D-Glu-L-Lys-D-Ala-D-Ala)](n+1)-di-trans,octa-cis-undecaprenyl diphosphate + di-trans,octa-cis-undecaprenyl diphosphate + H(+)</text>
        <dbReference type="Rhea" id="RHEA:23708"/>
        <dbReference type="Rhea" id="RHEA-COMP:9602"/>
        <dbReference type="Rhea" id="RHEA-COMP:9603"/>
        <dbReference type="ChEBI" id="CHEBI:15378"/>
        <dbReference type="ChEBI" id="CHEBI:58405"/>
        <dbReference type="ChEBI" id="CHEBI:60033"/>
        <dbReference type="ChEBI" id="CHEBI:78435"/>
        <dbReference type="EC" id="2.4.99.28"/>
    </reaction>
</comment>
<keyword evidence="7" id="KW-0378">Hydrolase</keyword>
<evidence type="ECO:0000256" key="9">
    <source>
        <dbReference type="ARBA" id="ARBA00022984"/>
    </source>
</evidence>
<keyword evidence="15" id="KW-0472">Membrane</keyword>
<feature type="domain" description="Penicillin-binding protein transpeptidase" evidence="16">
    <location>
        <begin position="361"/>
        <end position="652"/>
    </location>
</feature>
<dbReference type="Pfam" id="PF00905">
    <property type="entry name" value="Transpeptidase"/>
    <property type="match status" value="1"/>
</dbReference>
<comment type="similarity">
    <text evidence="1">In the C-terminal section; belongs to the transpeptidase family.</text>
</comment>
<dbReference type="PANTHER" id="PTHR32282:SF29">
    <property type="entry name" value="PENICILLIN-BINDING PROTEIN 1A"/>
    <property type="match status" value="1"/>
</dbReference>
<evidence type="ECO:0000313" key="18">
    <source>
        <dbReference type="EMBL" id="RHK07692.1"/>
    </source>
</evidence>
<dbReference type="InterPro" id="IPR023346">
    <property type="entry name" value="Lysozyme-like_dom_sf"/>
</dbReference>
<dbReference type="Gene3D" id="1.10.3810.10">
    <property type="entry name" value="Biosynthetic peptidoglycan transglycosylase-like"/>
    <property type="match status" value="1"/>
</dbReference>
<dbReference type="AlphaFoldDB" id="A0A415EWJ6"/>
<dbReference type="GO" id="GO:0009002">
    <property type="term" value="F:serine-type D-Ala-D-Ala carboxypeptidase activity"/>
    <property type="evidence" value="ECO:0007669"/>
    <property type="project" value="UniProtKB-EC"/>
</dbReference>
<keyword evidence="8" id="KW-0133">Cell shape</keyword>
<dbReference type="GO" id="GO:0008955">
    <property type="term" value="F:peptidoglycan glycosyltransferase activity"/>
    <property type="evidence" value="ECO:0007669"/>
    <property type="project" value="UniProtKB-EC"/>
</dbReference>
<dbReference type="GO" id="GO:0008360">
    <property type="term" value="P:regulation of cell shape"/>
    <property type="evidence" value="ECO:0007669"/>
    <property type="project" value="UniProtKB-KW"/>
</dbReference>
<evidence type="ECO:0000256" key="3">
    <source>
        <dbReference type="ARBA" id="ARBA00022645"/>
    </source>
</evidence>
<evidence type="ECO:0000256" key="14">
    <source>
        <dbReference type="SAM" id="MobiDB-lite"/>
    </source>
</evidence>
<evidence type="ECO:0000259" key="16">
    <source>
        <dbReference type="Pfam" id="PF00905"/>
    </source>
</evidence>
<dbReference type="InterPro" id="IPR001460">
    <property type="entry name" value="PCN-bd_Tpept"/>
</dbReference>
<evidence type="ECO:0000256" key="6">
    <source>
        <dbReference type="ARBA" id="ARBA00022679"/>
    </source>
</evidence>
<dbReference type="GO" id="GO:0006508">
    <property type="term" value="P:proteolysis"/>
    <property type="evidence" value="ECO:0007669"/>
    <property type="project" value="UniProtKB-KW"/>
</dbReference>
<evidence type="ECO:0000256" key="5">
    <source>
        <dbReference type="ARBA" id="ARBA00022676"/>
    </source>
</evidence>
<evidence type="ECO:0000256" key="7">
    <source>
        <dbReference type="ARBA" id="ARBA00022801"/>
    </source>
</evidence>
<dbReference type="SUPFAM" id="SSF56601">
    <property type="entry name" value="beta-lactamase/transpeptidase-like"/>
    <property type="match status" value="1"/>
</dbReference>
<keyword evidence="15" id="KW-1133">Transmembrane helix</keyword>
<keyword evidence="3" id="KW-0121">Carboxypeptidase</keyword>
<evidence type="ECO:0000313" key="19">
    <source>
        <dbReference type="Proteomes" id="UP000286288"/>
    </source>
</evidence>
<dbReference type="PANTHER" id="PTHR32282">
    <property type="entry name" value="BINDING PROTEIN TRANSPEPTIDASE, PUTATIVE-RELATED"/>
    <property type="match status" value="1"/>
</dbReference>
<keyword evidence="6" id="KW-0808">Transferase</keyword>
<accession>A0A415EWJ6</accession>
<feature type="region of interest" description="Disordered" evidence="14">
    <location>
        <begin position="685"/>
        <end position="776"/>
    </location>
</feature>
<feature type="domain" description="Glycosyl transferase family 51" evidence="17">
    <location>
        <begin position="91"/>
        <end position="267"/>
    </location>
</feature>
<keyword evidence="15" id="KW-0812">Transmembrane</keyword>
<dbReference type="InterPro" id="IPR050396">
    <property type="entry name" value="Glycosyltr_51/Transpeptidase"/>
</dbReference>
<protein>
    <submittedName>
        <fullName evidence="18">PBP1A family penicillin-binding protein</fullName>
    </submittedName>
</protein>
<dbReference type="FunFam" id="1.10.3810.10:FF:000001">
    <property type="entry name" value="Penicillin-binding protein 1A"/>
    <property type="match status" value="1"/>
</dbReference>
<dbReference type="InterPro" id="IPR012338">
    <property type="entry name" value="Beta-lactam/transpept-like"/>
</dbReference>
<feature type="compositionally biased region" description="Polar residues" evidence="14">
    <location>
        <begin position="1"/>
        <end position="11"/>
    </location>
</feature>
<evidence type="ECO:0000259" key="17">
    <source>
        <dbReference type="Pfam" id="PF00912"/>
    </source>
</evidence>
<dbReference type="SUPFAM" id="SSF53955">
    <property type="entry name" value="Lysozyme-like"/>
    <property type="match status" value="1"/>
</dbReference>
<comment type="catalytic activity">
    <reaction evidence="12">
        <text>Preferential cleavage: (Ac)2-L-Lys-D-Ala-|-D-Ala. Also transpeptidation of peptidyl-alanyl moieties that are N-acyl substituents of D-alanine.</text>
        <dbReference type="EC" id="3.4.16.4"/>
    </reaction>
</comment>
<dbReference type="GO" id="GO:0009252">
    <property type="term" value="P:peptidoglycan biosynthetic process"/>
    <property type="evidence" value="ECO:0007669"/>
    <property type="project" value="UniProtKB-KW"/>
</dbReference>
<feature type="compositionally biased region" description="Basic residues" evidence="14">
    <location>
        <begin position="20"/>
        <end position="34"/>
    </location>
</feature>
<dbReference type="EMBL" id="QRMZ01000003">
    <property type="protein sequence ID" value="RHK07692.1"/>
    <property type="molecule type" value="Genomic_DNA"/>
</dbReference>
<evidence type="ECO:0000256" key="11">
    <source>
        <dbReference type="ARBA" id="ARBA00023316"/>
    </source>
</evidence>
<feature type="compositionally biased region" description="Low complexity" evidence="14">
    <location>
        <begin position="686"/>
        <end position="727"/>
    </location>
</feature>
<dbReference type="GO" id="GO:0008658">
    <property type="term" value="F:penicillin binding"/>
    <property type="evidence" value="ECO:0007669"/>
    <property type="project" value="InterPro"/>
</dbReference>
<dbReference type="GO" id="GO:0071555">
    <property type="term" value="P:cell wall organization"/>
    <property type="evidence" value="ECO:0007669"/>
    <property type="project" value="UniProtKB-KW"/>
</dbReference>
<dbReference type="InterPro" id="IPR001264">
    <property type="entry name" value="Glyco_trans_51"/>
</dbReference>
<evidence type="ECO:0000256" key="2">
    <source>
        <dbReference type="ARBA" id="ARBA00007739"/>
    </source>
</evidence>
<keyword evidence="5" id="KW-0328">Glycosyltransferase</keyword>
<reference evidence="18 19" key="1">
    <citation type="submission" date="2018-08" db="EMBL/GenBank/DDBJ databases">
        <title>A genome reference for cultivated species of the human gut microbiota.</title>
        <authorList>
            <person name="Zou Y."/>
            <person name="Xue W."/>
            <person name="Luo G."/>
        </authorList>
    </citation>
    <scope>NUCLEOTIDE SEQUENCE [LARGE SCALE GENOMIC DNA]</scope>
    <source>
        <strain evidence="18 19">AF48-16</strain>
    </source>
</reference>
<evidence type="ECO:0000256" key="15">
    <source>
        <dbReference type="SAM" id="Phobius"/>
    </source>
</evidence>
<keyword evidence="11" id="KW-0961">Cell wall biogenesis/degradation</keyword>
<gene>
    <name evidence="18" type="ORF">DW084_03210</name>
</gene>